<evidence type="ECO:0000256" key="1">
    <source>
        <dbReference type="SAM" id="Coils"/>
    </source>
</evidence>
<organism evidence="3 4">
    <name type="scientific">Tortispora caseinolytica NRRL Y-17796</name>
    <dbReference type="NCBI Taxonomy" id="767744"/>
    <lineage>
        <taxon>Eukaryota</taxon>
        <taxon>Fungi</taxon>
        <taxon>Dikarya</taxon>
        <taxon>Ascomycota</taxon>
        <taxon>Saccharomycotina</taxon>
        <taxon>Trigonopsidomycetes</taxon>
        <taxon>Trigonopsidales</taxon>
        <taxon>Trigonopsidaceae</taxon>
        <taxon>Tortispora</taxon>
    </lineage>
</organism>
<feature type="region of interest" description="Disordered" evidence="2">
    <location>
        <begin position="159"/>
        <end position="203"/>
    </location>
</feature>
<feature type="compositionally biased region" description="Basic and acidic residues" evidence="2">
    <location>
        <begin position="336"/>
        <end position="358"/>
    </location>
</feature>
<feature type="compositionally biased region" description="Polar residues" evidence="2">
    <location>
        <begin position="128"/>
        <end position="143"/>
    </location>
</feature>
<reference evidence="4" key="1">
    <citation type="submission" date="2016-02" db="EMBL/GenBank/DDBJ databases">
        <title>Comparative genomics of biotechnologically important yeasts.</title>
        <authorList>
            <consortium name="DOE Joint Genome Institute"/>
            <person name="Riley R."/>
            <person name="Haridas S."/>
            <person name="Wolfe K.H."/>
            <person name="Lopes M.R."/>
            <person name="Hittinger C.T."/>
            <person name="Goker M."/>
            <person name="Salamov A."/>
            <person name="Wisecaver J."/>
            <person name="Long T.M."/>
            <person name="Aerts A.L."/>
            <person name="Barry K."/>
            <person name="Choi C."/>
            <person name="Clum A."/>
            <person name="Coughlan A.Y."/>
            <person name="Deshpande S."/>
            <person name="Douglass A.P."/>
            <person name="Hanson S.J."/>
            <person name="Klenk H.-P."/>
            <person name="Labutti K."/>
            <person name="Lapidus A."/>
            <person name="Lindquist E."/>
            <person name="Lipzen A."/>
            <person name="Meier-Kolthoff J.P."/>
            <person name="Ohm R.A."/>
            <person name="Otillar R.P."/>
            <person name="Pangilinan J."/>
            <person name="Peng Y."/>
            <person name="Rokas A."/>
            <person name="Rosa C.A."/>
            <person name="Scheuner C."/>
            <person name="Sibirny A.A."/>
            <person name="Slot J.C."/>
            <person name="Stielow J.B."/>
            <person name="Sun H."/>
            <person name="Kurtzman C.P."/>
            <person name="Blackwell M."/>
            <person name="Jeffries T.W."/>
            <person name="Grigoriev I.V."/>
        </authorList>
    </citation>
    <scope>NUCLEOTIDE SEQUENCE [LARGE SCALE GENOMIC DNA]</scope>
    <source>
        <strain evidence="4">NRRL Y-17796</strain>
    </source>
</reference>
<dbReference type="OrthoDB" id="4174342at2759"/>
<name>A0A1E4TE15_9ASCO</name>
<dbReference type="AlphaFoldDB" id="A0A1E4TE15"/>
<proteinExistence type="predicted"/>
<evidence type="ECO:0000256" key="2">
    <source>
        <dbReference type="SAM" id="MobiDB-lite"/>
    </source>
</evidence>
<dbReference type="Proteomes" id="UP000095023">
    <property type="component" value="Unassembled WGS sequence"/>
</dbReference>
<feature type="region of interest" description="Disordered" evidence="2">
    <location>
        <begin position="116"/>
        <end position="143"/>
    </location>
</feature>
<feature type="compositionally biased region" description="Low complexity" evidence="2">
    <location>
        <begin position="164"/>
        <end position="175"/>
    </location>
</feature>
<protein>
    <submittedName>
        <fullName evidence="3">Uncharacterized protein</fullName>
    </submittedName>
</protein>
<keyword evidence="4" id="KW-1185">Reference proteome</keyword>
<feature type="region of interest" description="Disordered" evidence="2">
    <location>
        <begin position="327"/>
        <end position="358"/>
    </location>
</feature>
<feature type="coiled-coil region" evidence="1">
    <location>
        <begin position="208"/>
        <end position="326"/>
    </location>
</feature>
<evidence type="ECO:0000313" key="4">
    <source>
        <dbReference type="Proteomes" id="UP000095023"/>
    </source>
</evidence>
<sequence length="782" mass="89785">MSTSSTDQDGQLMEIKALLELLLNIIDRAPYLDDCQNDNCLIASDNLDTLLQFSEDSIFLTSDQLSSRVVQLYNEFFHDYSSEFMQIPKSTLKKVEHVCLSLIKHLERTDVPMQASTPVDREAKNIKASPSNTTTDWSSICTPASPTKNRTSLFKYQQRCETVQDSTQSSTNSQDHGYSSHSAPDPVTEIMFSPNTSTSSEESLRRRQNQMNIIILETEEKLAQCEEELEELRIKHSATMKENHSMRDKVNSLESMLADMTTEMQSKEEEVLELNDQVSKLKEDKGKYSVHCDSLQASISKQWEYIDELERTKEKLGKHIETLESLDMISEANSSMREDEKDKKNEEIDNDDRDEHMTVSTDHESEIMNVIDIMRPRRGSDNGLNWYDEQSEHDEKHNVAMHGSVWLKGVHWKIIMLLMMAIIAWNSANYKTYTYRNDQTRSITETEAELHAQLERDAVANVVGKIEGHDIVVPDRYDKFVISDSQSLSSAPSNGTSQQMIENHNNSNLKAMQKKTSPEYLAKLRALTSKTLKRSQMPETLQTLAAVFSEEINRDEGKQESASAAFAYSAYLASVHAVRADAEELRAKAADCWKKGYIKSTENEQVTYETEMNHFKKDTQLLEHVSSIESDIPVIETRTRRKSRRPPPDLTDLWVCDFCQYEMIYGRPPHSFLRAYEIAERKERKRELGRQRITSESRWMEYDPIEGSDPQAMHADAVKPRYTISHISTREALIIPTTVLNVVQDAFEEEKSKENLTYSTEALDEAVKVLQQHRYPRLTSPL</sequence>
<accession>A0A1E4TE15</accession>
<dbReference type="EMBL" id="KV453842">
    <property type="protein sequence ID" value="ODV89994.1"/>
    <property type="molecule type" value="Genomic_DNA"/>
</dbReference>
<keyword evidence="1" id="KW-0175">Coiled coil</keyword>
<gene>
    <name evidence="3" type="ORF">CANCADRAFT_1725</name>
</gene>
<evidence type="ECO:0000313" key="3">
    <source>
        <dbReference type="EMBL" id="ODV89994.1"/>
    </source>
</evidence>